<organism evidence="1 2">
    <name type="scientific">Rhizobium metallidurans</name>
    <dbReference type="NCBI Taxonomy" id="1265931"/>
    <lineage>
        <taxon>Bacteria</taxon>
        <taxon>Pseudomonadati</taxon>
        <taxon>Pseudomonadota</taxon>
        <taxon>Alphaproteobacteria</taxon>
        <taxon>Hyphomicrobiales</taxon>
        <taxon>Rhizobiaceae</taxon>
        <taxon>Rhizobium/Agrobacterium group</taxon>
        <taxon>Rhizobium</taxon>
    </lineage>
</organism>
<accession>A0A7W6CS15</accession>
<evidence type="ECO:0000313" key="2">
    <source>
        <dbReference type="Proteomes" id="UP000582090"/>
    </source>
</evidence>
<dbReference type="Gene3D" id="3.40.30.10">
    <property type="entry name" value="Glutaredoxin"/>
    <property type="match status" value="1"/>
</dbReference>
<dbReference type="SUPFAM" id="SSF52833">
    <property type="entry name" value="Thioredoxin-like"/>
    <property type="match status" value="1"/>
</dbReference>
<proteinExistence type="predicted"/>
<dbReference type="PANTHER" id="PTHR42852:SF13">
    <property type="entry name" value="PROTEIN DIPZ"/>
    <property type="match status" value="1"/>
</dbReference>
<gene>
    <name evidence="1" type="ORF">GGQ67_003788</name>
</gene>
<dbReference type="InterPro" id="IPR050553">
    <property type="entry name" value="Thioredoxin_ResA/DsbE_sf"/>
</dbReference>
<dbReference type="PANTHER" id="PTHR42852">
    <property type="entry name" value="THIOL:DISULFIDE INTERCHANGE PROTEIN DSBE"/>
    <property type="match status" value="1"/>
</dbReference>
<sequence length="207" mass="22724">MDRRPVRPTFVEKDQKMSTATHRLAPELAVSEWFNVSKPLTLAALRGRPIFLHTFQLLCPGCVTDAIPQVKRIERLFGQTDLTVIGLHTVFEHHAAMSPTTLKAFLHEYRLTSPVGVDVAEDGDDVPLTMRRYGFRGTPSSVLIGRDGTILHQAFGVEEDLAVGFRIAMALAAQVPDELVASPDRAEQDCGSGRCVMTPITMEGARG</sequence>
<comment type="caution">
    <text evidence="1">The sequence shown here is derived from an EMBL/GenBank/DDBJ whole genome shotgun (WGS) entry which is preliminary data.</text>
</comment>
<dbReference type="Proteomes" id="UP000582090">
    <property type="component" value="Unassembled WGS sequence"/>
</dbReference>
<dbReference type="AlphaFoldDB" id="A0A7W6CS15"/>
<keyword evidence="2" id="KW-1185">Reference proteome</keyword>
<dbReference type="EMBL" id="JACIDW010000014">
    <property type="protein sequence ID" value="MBB3966103.1"/>
    <property type="molecule type" value="Genomic_DNA"/>
</dbReference>
<dbReference type="RefSeq" id="WP_425503802.1">
    <property type="nucleotide sequence ID" value="NZ_JACIDW010000014.1"/>
</dbReference>
<evidence type="ECO:0008006" key="3">
    <source>
        <dbReference type="Google" id="ProtNLM"/>
    </source>
</evidence>
<protein>
    <recommendedName>
        <fullName evidence="3">Thioredoxin domain-containing protein</fullName>
    </recommendedName>
</protein>
<dbReference type="InterPro" id="IPR036249">
    <property type="entry name" value="Thioredoxin-like_sf"/>
</dbReference>
<reference evidence="1 2" key="1">
    <citation type="submission" date="2020-08" db="EMBL/GenBank/DDBJ databases">
        <title>Genomic Encyclopedia of Type Strains, Phase IV (KMG-IV): sequencing the most valuable type-strain genomes for metagenomic binning, comparative biology and taxonomic classification.</title>
        <authorList>
            <person name="Goeker M."/>
        </authorList>
    </citation>
    <scope>NUCLEOTIDE SEQUENCE [LARGE SCALE GENOMIC DNA]</scope>
    <source>
        <strain evidence="1 2">DSM 26575</strain>
    </source>
</reference>
<evidence type="ECO:0000313" key="1">
    <source>
        <dbReference type="EMBL" id="MBB3966103.1"/>
    </source>
</evidence>
<name>A0A7W6CS15_9HYPH</name>